<organism evidence="2 3">
    <name type="scientific">Brassica campestris</name>
    <name type="common">Field mustard</name>
    <dbReference type="NCBI Taxonomy" id="3711"/>
    <lineage>
        <taxon>Eukaryota</taxon>
        <taxon>Viridiplantae</taxon>
        <taxon>Streptophyta</taxon>
        <taxon>Embryophyta</taxon>
        <taxon>Tracheophyta</taxon>
        <taxon>Spermatophyta</taxon>
        <taxon>Magnoliopsida</taxon>
        <taxon>eudicotyledons</taxon>
        <taxon>Gunneridae</taxon>
        <taxon>Pentapetalae</taxon>
        <taxon>rosids</taxon>
        <taxon>malvids</taxon>
        <taxon>Brassicales</taxon>
        <taxon>Brassicaceae</taxon>
        <taxon>Brassiceae</taxon>
        <taxon>Brassica</taxon>
    </lineage>
</organism>
<dbReference type="Gramene" id="Bra019501.1">
    <property type="protein sequence ID" value="Bra019501.1-P"/>
    <property type="gene ID" value="Bra019501"/>
</dbReference>
<evidence type="ECO:0000256" key="1">
    <source>
        <dbReference type="SAM" id="MobiDB-lite"/>
    </source>
</evidence>
<evidence type="ECO:0000313" key="2">
    <source>
        <dbReference type="EnsemblPlants" id="Bra019501.1-P"/>
    </source>
</evidence>
<name>M4DSK8_BRACM</name>
<reference evidence="2 3" key="1">
    <citation type="journal article" date="2011" name="Nat. Genet.">
        <title>The genome of the mesopolyploid crop species Brassica rapa.</title>
        <authorList>
            <consortium name="Brassica rapa Genome Sequencing Project Consortium"/>
            <person name="Wang X."/>
            <person name="Wang H."/>
            <person name="Wang J."/>
            <person name="Sun R."/>
            <person name="Wu J."/>
            <person name="Liu S."/>
            <person name="Bai Y."/>
            <person name="Mun J.H."/>
            <person name="Bancroft I."/>
            <person name="Cheng F."/>
            <person name="Huang S."/>
            <person name="Li X."/>
            <person name="Hua W."/>
            <person name="Wang J."/>
            <person name="Wang X."/>
            <person name="Freeling M."/>
            <person name="Pires J.C."/>
            <person name="Paterson A.H."/>
            <person name="Chalhoub B."/>
            <person name="Wang B."/>
            <person name="Hayward A."/>
            <person name="Sharpe A.G."/>
            <person name="Park B.S."/>
            <person name="Weisshaar B."/>
            <person name="Liu B."/>
            <person name="Li B."/>
            <person name="Liu B."/>
            <person name="Tong C."/>
            <person name="Song C."/>
            <person name="Duran C."/>
            <person name="Peng C."/>
            <person name="Geng C."/>
            <person name="Koh C."/>
            <person name="Lin C."/>
            <person name="Edwards D."/>
            <person name="Mu D."/>
            <person name="Shen D."/>
            <person name="Soumpourou E."/>
            <person name="Li F."/>
            <person name="Fraser F."/>
            <person name="Conant G."/>
            <person name="Lassalle G."/>
            <person name="King G.J."/>
            <person name="Bonnema G."/>
            <person name="Tang H."/>
            <person name="Wang H."/>
            <person name="Belcram H."/>
            <person name="Zhou H."/>
            <person name="Hirakawa H."/>
            <person name="Abe H."/>
            <person name="Guo H."/>
            <person name="Wang H."/>
            <person name="Jin H."/>
            <person name="Parkin I.A."/>
            <person name="Batley J."/>
            <person name="Kim J.S."/>
            <person name="Just J."/>
            <person name="Li J."/>
            <person name="Xu J."/>
            <person name="Deng J."/>
            <person name="Kim J.A."/>
            <person name="Li J."/>
            <person name="Yu J."/>
            <person name="Meng J."/>
            <person name="Wang J."/>
            <person name="Min J."/>
            <person name="Poulain J."/>
            <person name="Wang J."/>
            <person name="Hatakeyama K."/>
            <person name="Wu K."/>
            <person name="Wang L."/>
            <person name="Fang L."/>
            <person name="Trick M."/>
            <person name="Links M.G."/>
            <person name="Zhao M."/>
            <person name="Jin M."/>
            <person name="Ramchiary N."/>
            <person name="Drou N."/>
            <person name="Berkman P.J."/>
            <person name="Cai Q."/>
            <person name="Huang Q."/>
            <person name="Li R."/>
            <person name="Tabata S."/>
            <person name="Cheng S."/>
            <person name="Zhang S."/>
            <person name="Zhang S."/>
            <person name="Huang S."/>
            <person name="Sato S."/>
            <person name="Sun S."/>
            <person name="Kwon S.J."/>
            <person name="Choi S.R."/>
            <person name="Lee T.H."/>
            <person name="Fan W."/>
            <person name="Zhao X."/>
            <person name="Tan X."/>
            <person name="Xu X."/>
            <person name="Wang Y."/>
            <person name="Qiu Y."/>
            <person name="Yin Y."/>
            <person name="Li Y."/>
            <person name="Du Y."/>
            <person name="Liao Y."/>
            <person name="Lim Y."/>
            <person name="Narusaka Y."/>
            <person name="Wang Y."/>
            <person name="Wang Z."/>
            <person name="Li Z."/>
            <person name="Wang Z."/>
            <person name="Xiong Z."/>
            <person name="Zhang Z."/>
        </authorList>
    </citation>
    <scope>NUCLEOTIDE SEQUENCE [LARGE SCALE GENOMIC DNA]</scope>
    <source>
        <strain evidence="2 3">cv. Chiifu-401-42</strain>
    </source>
</reference>
<dbReference type="EnsemblPlants" id="Bra019501.1">
    <property type="protein sequence ID" value="Bra019501.1-P"/>
    <property type="gene ID" value="Bra019501"/>
</dbReference>
<keyword evidence="3" id="KW-1185">Reference proteome</keyword>
<reference evidence="2 3" key="2">
    <citation type="journal article" date="2018" name="Hortic Res">
        <title>Improved Brassica rapa reference genome by single-molecule sequencing and chromosome conformation capture technologies.</title>
        <authorList>
            <person name="Zhang L."/>
            <person name="Cai X."/>
            <person name="Wu J."/>
            <person name="Liu M."/>
            <person name="Grob S."/>
            <person name="Cheng F."/>
            <person name="Liang J."/>
            <person name="Cai C."/>
            <person name="Liu Z."/>
            <person name="Liu B."/>
            <person name="Wang F."/>
            <person name="Li S."/>
            <person name="Liu F."/>
            <person name="Li X."/>
            <person name="Cheng L."/>
            <person name="Yang W."/>
            <person name="Li M.H."/>
            <person name="Grossniklaus U."/>
            <person name="Zheng H."/>
            <person name="Wang X."/>
        </authorList>
    </citation>
    <scope>NUCLEOTIDE SEQUENCE [LARGE SCALE GENOMIC DNA]</scope>
    <source>
        <strain evidence="2 3">cv. Chiifu-401-42</strain>
    </source>
</reference>
<sequence>MSLAGDLNRPRGELDPVVGGESLEQQRGGEVFEVWSRRFKVQQWRILKGPNPAV</sequence>
<proteinExistence type="predicted"/>
<evidence type="ECO:0000313" key="3">
    <source>
        <dbReference type="Proteomes" id="UP000011750"/>
    </source>
</evidence>
<feature type="region of interest" description="Disordered" evidence="1">
    <location>
        <begin position="1"/>
        <end position="21"/>
    </location>
</feature>
<protein>
    <submittedName>
        <fullName evidence="2">Uncharacterized protein</fullName>
    </submittedName>
</protein>
<dbReference type="InParanoid" id="M4DSK8"/>
<accession>M4DSK8</accession>
<reference evidence="2" key="3">
    <citation type="submission" date="2023-03" db="UniProtKB">
        <authorList>
            <consortium name="EnsemblPlants"/>
        </authorList>
    </citation>
    <scope>IDENTIFICATION</scope>
    <source>
        <strain evidence="2">cv. Chiifu-401-42</strain>
    </source>
</reference>
<dbReference type="Proteomes" id="UP000011750">
    <property type="component" value="Chromosome A06"/>
</dbReference>
<dbReference type="HOGENOM" id="CLU_3053202_0_0_1"/>
<dbReference type="AlphaFoldDB" id="M4DSK8"/>